<proteinExistence type="predicted"/>
<keyword evidence="2" id="KW-1185">Reference proteome</keyword>
<dbReference type="EMBL" id="CP090035">
    <property type="protein sequence ID" value="UPK96606.1"/>
    <property type="molecule type" value="Genomic_DNA"/>
</dbReference>
<name>A0ACD3Z6X9_FUSSC</name>
<dbReference type="Proteomes" id="UP000830768">
    <property type="component" value="Chromosome 6"/>
</dbReference>
<evidence type="ECO:0000313" key="1">
    <source>
        <dbReference type="EMBL" id="UPK96606.1"/>
    </source>
</evidence>
<gene>
    <name evidence="1" type="ORF">LCI18_007541</name>
</gene>
<sequence>MDLLDLTAAELSQKCLDLFGRCLGSPSQTKDDGKNQPSEDQPEAPLADDRLEYKLADFNLWIDGIGALASARASLDWRLNERPIDLALVKGNLVMLYQSLEDYADLQEKHQSFDEALLDIDSALGSLASLALAIRRTGKRSRLHKADRLFNEEEHCELKQHLECIAVLRPEKRGYSNHRFRQKLEALTPIQQRLVAANLRRRNRFLQARRHSAGLKQPKPGLSSISEDTITQAHQPIASPDLEIPIPTHPILEQPLKLPKSTDAPTISGTSASVPESKLRYTDPALKKPEALTPRTEVTRITATAHYPRPELPNNNQHMFKCPCCYQTLPVQDVNTNPRWRKHLSEDICPYTCVAEDCPTPDVYYSTRTALERHIRQDHSPTWQCPLCEDEPQFTSMADMMEHLMASHQQATEGNDISTLISLSTQRKIGIEACPLCDVEGIVDSPELIDHVLEHVHDFSLRSLPWPRSSHINIGGEVGTFDLGHSKCPSVIQWLSGLSDVEGHRRLQLSQFDHNRVAIVESQISPSQEYHLPGEICFADEHGDESAAAETDISRLTQETLSSSEMTTNAEDATQGPEIASIKQPADQGENKAAPESTTSRFRNRIRKVFNLGTAKPGSSDASKSAATQQDLKSNIDLLPPLYRAAVDLFNRLKDQEETLSIIAFNRFLRQQHPSGHQYDEVFSIKETYDFSAFYKVWLELGTSAQGPLQPKDLSRPLTNYFISSSHNTYLDGNRTQTTSRASAEAYRHILMQGCRCVEIDVWNGDSVEPKTQDHSRDHQPDTSTNRVRKMRKKRPQLELGEPIVTHGWTLITPCGFRGVCSIIGTSAFVNNDLPVIVSLEVHADAEQQEVMVRIMKEEWGELLLDEPLEGCDPRFRLPTLGDLRRKILVKVKKSPAHIIKNDPSSDSESSVQGLYPLRNSNPKARSSKIVICQALSDLAIYTHSEAFRNFDSSAARKLSHIFSLNESRLLELNAVDETRLFSHNKHYFMRCLPSGRRLDSSNPNPSLFWKLGVQMVGLNWQTGDEGMMLHRGMFADEDGWVLKPTGYRSTDRDIATWHDAIPKGIMDIGITIFSGFDIPESGEDEEDSSGHGKRVLRPRVKVELHCVQDYDDDDESKYKLETGAGKTKDPRFGATGSVLSFVVKRSPPDLSFLRFKVVDDQGTFTLPLLGWACIRLDRLREGYRVIELLDVQGRKTSGVLLVKIFMDLYKNK</sequence>
<reference evidence="1" key="1">
    <citation type="submission" date="2021-11" db="EMBL/GenBank/DDBJ databases">
        <title>Fusarium solani-melongenae Genome sequencing and assembly.</title>
        <authorList>
            <person name="Xie S."/>
            <person name="Huang L."/>
            <person name="Zhang X."/>
        </authorList>
    </citation>
    <scope>NUCLEOTIDE SEQUENCE</scope>
    <source>
        <strain evidence="1">CRI 24-3</strain>
    </source>
</reference>
<protein>
    <submittedName>
        <fullName evidence="1">Uncharacterized protein</fullName>
    </submittedName>
</protein>
<organism evidence="1 2">
    <name type="scientific">Fusarium solani subsp. cucurbitae</name>
    <name type="common">Neocosmosporum cucurbitae</name>
    <dbReference type="NCBI Taxonomy" id="2747967"/>
    <lineage>
        <taxon>Eukaryota</taxon>
        <taxon>Fungi</taxon>
        <taxon>Dikarya</taxon>
        <taxon>Ascomycota</taxon>
        <taxon>Pezizomycotina</taxon>
        <taxon>Sordariomycetes</taxon>
        <taxon>Hypocreomycetidae</taxon>
        <taxon>Hypocreales</taxon>
        <taxon>Nectriaceae</taxon>
        <taxon>Fusarium</taxon>
        <taxon>Fusarium solani species complex</taxon>
    </lineage>
</organism>
<evidence type="ECO:0000313" key="2">
    <source>
        <dbReference type="Proteomes" id="UP000830768"/>
    </source>
</evidence>
<accession>A0ACD3Z6X9</accession>